<dbReference type="Gene3D" id="2.130.10.10">
    <property type="entry name" value="YVTN repeat-like/Quinoprotein amine dehydrogenase"/>
    <property type="match status" value="1"/>
</dbReference>
<evidence type="ECO:0000256" key="3">
    <source>
        <dbReference type="SAM" id="MobiDB-lite"/>
    </source>
</evidence>
<dbReference type="AlphaFoldDB" id="A0A4U7KSP1"/>
<evidence type="ECO:0000256" key="1">
    <source>
        <dbReference type="ARBA" id="ARBA00022574"/>
    </source>
</evidence>
<reference evidence="4 5" key="1">
    <citation type="submission" date="2019-05" db="EMBL/GenBank/DDBJ databases">
        <title>Sporisorium graminicola CBS 10092 draft sequencing and annotation.</title>
        <authorList>
            <person name="Solano-Gonzalez S."/>
            <person name="Caddick M.X."/>
            <person name="Darby A."/>
        </authorList>
    </citation>
    <scope>NUCLEOTIDE SEQUENCE [LARGE SCALE GENOMIC DNA]</scope>
    <source>
        <strain evidence="4 5">CBS 10092</strain>
    </source>
</reference>
<dbReference type="Pfam" id="PF00400">
    <property type="entry name" value="WD40"/>
    <property type="match status" value="2"/>
</dbReference>
<dbReference type="InterPro" id="IPR052254">
    <property type="entry name" value="CUL4-DDB1_E3_ligase_receptor"/>
</dbReference>
<dbReference type="PANTHER" id="PTHR44472">
    <property type="entry name" value="DDB1- AND CUL4-ASSOCIATED FACTOR 4-RELATED"/>
    <property type="match status" value="1"/>
</dbReference>
<comment type="caution">
    <text evidence="4">The sequence shown here is derived from an EMBL/GenBank/DDBJ whole genome shotgun (WGS) entry which is preliminary data.</text>
</comment>
<dbReference type="RefSeq" id="XP_029739466.1">
    <property type="nucleotide sequence ID" value="XM_029884093.1"/>
</dbReference>
<name>A0A4U7KSP1_9BASI</name>
<organism evidence="4 5">
    <name type="scientific">Sporisorium graminicola</name>
    <dbReference type="NCBI Taxonomy" id="280036"/>
    <lineage>
        <taxon>Eukaryota</taxon>
        <taxon>Fungi</taxon>
        <taxon>Dikarya</taxon>
        <taxon>Basidiomycota</taxon>
        <taxon>Ustilaginomycotina</taxon>
        <taxon>Ustilaginomycetes</taxon>
        <taxon>Ustilaginales</taxon>
        <taxon>Ustilaginaceae</taxon>
        <taxon>Sporisorium</taxon>
    </lineage>
</organism>
<dbReference type="KEGG" id="sgra:EX895_003495"/>
<dbReference type="OrthoDB" id="128867at2759"/>
<feature type="compositionally biased region" description="Low complexity" evidence="3">
    <location>
        <begin position="28"/>
        <end position="46"/>
    </location>
</feature>
<dbReference type="Proteomes" id="UP000306050">
    <property type="component" value="Chromosome SGRAM_21"/>
</dbReference>
<keyword evidence="2" id="KW-0677">Repeat</keyword>
<dbReference type="InterPro" id="IPR001680">
    <property type="entry name" value="WD40_rpt"/>
</dbReference>
<dbReference type="GeneID" id="40726390"/>
<accession>A0A4U7KSP1</accession>
<dbReference type="InterPro" id="IPR015943">
    <property type="entry name" value="WD40/YVTN_repeat-like_dom_sf"/>
</dbReference>
<dbReference type="SMART" id="SM00320">
    <property type="entry name" value="WD40"/>
    <property type="match status" value="2"/>
</dbReference>
<dbReference type="InterPro" id="IPR036322">
    <property type="entry name" value="WD40_repeat_dom_sf"/>
</dbReference>
<sequence length="571" mass="64087">MAEPPFQMPGHRWDPDKKRFFKILPGQTSLGTTSHTASSSTSSGGRSAKGKQKDEKSAENHFASTPRLPAIDLRSAAQKVSGKHKSAFKETTLDPVTLRQQGASSVNAKGFGDRSRIEAAYSHLALFTARRPLSSRATPDTIIGIQSDLDGYALAVLHDVSVVRIVPDHGVCQKLFEARGPDELLFIWTGSARLLCGAFLSRYSFQTFLSLSKPVRPEVTDSDDEDFEEFDIPYWHAPETADFMEVDAPVFAPGQGYWAFAETVPAPHRSEEVQTDFRPVPSERLESTLAFALVAGEKVSAREYEFEKGISRGFRATRADFRFESDVMSVAFDPSGEALYCGLRSGRVFIWREFADILREDATKPVEMPIETEGSITNIAIVSSTEMLLVRVNGQVQLVDISTGQVKRRFQGHVNSYSYTLAFAADKDLRLFALTGTDRRVRIWSLESPQPLGTSATTLPVFVHRHDHDQQDQQPHRQALYDESGSKSFTQTHAASDNKPGMQRGSTLSSIVFPSEVRALHWHPRYPYEGRDPHEVEAFRQEQSVDYRPPQQRWKDLYVAAGEWLYQFRFP</sequence>
<evidence type="ECO:0000313" key="5">
    <source>
        <dbReference type="Proteomes" id="UP000306050"/>
    </source>
</evidence>
<evidence type="ECO:0008006" key="6">
    <source>
        <dbReference type="Google" id="ProtNLM"/>
    </source>
</evidence>
<dbReference type="PANTHER" id="PTHR44472:SF1">
    <property type="entry name" value="DDB1 AND CUL4 ASSOCIATED FACTOR 4"/>
    <property type="match status" value="1"/>
</dbReference>
<proteinExistence type="predicted"/>
<keyword evidence="1" id="KW-0853">WD repeat</keyword>
<gene>
    <name evidence="4" type="ORF">EX895_003495</name>
</gene>
<keyword evidence="5" id="KW-1185">Reference proteome</keyword>
<dbReference type="SUPFAM" id="SSF50978">
    <property type="entry name" value="WD40 repeat-like"/>
    <property type="match status" value="1"/>
</dbReference>
<evidence type="ECO:0000313" key="4">
    <source>
        <dbReference type="EMBL" id="TKY87481.1"/>
    </source>
</evidence>
<protein>
    <recommendedName>
        <fullName evidence="6">WD40 repeat-like protein</fullName>
    </recommendedName>
</protein>
<feature type="region of interest" description="Disordered" evidence="3">
    <location>
        <begin position="467"/>
        <end position="506"/>
    </location>
</feature>
<dbReference type="EMBL" id="SRRM01000013">
    <property type="protein sequence ID" value="TKY87481.1"/>
    <property type="molecule type" value="Genomic_DNA"/>
</dbReference>
<feature type="region of interest" description="Disordered" evidence="3">
    <location>
        <begin position="1"/>
        <end position="65"/>
    </location>
</feature>
<evidence type="ECO:0000256" key="2">
    <source>
        <dbReference type="ARBA" id="ARBA00022737"/>
    </source>
</evidence>
<feature type="compositionally biased region" description="Polar residues" evidence="3">
    <location>
        <begin position="486"/>
        <end position="495"/>
    </location>
</feature>